<sequence>MEVELPRPTAIDNIFVYLQRHYKYLRGCQVQSRRWVGALATK</sequence>
<reference evidence="1 2" key="1">
    <citation type="submission" date="2016-10" db="EMBL/GenBank/DDBJ databases">
        <title>The genome sequence of Colletotrichum fioriniae PJ7.</title>
        <authorList>
            <person name="Baroncelli R."/>
        </authorList>
    </citation>
    <scope>NUCLEOTIDE SEQUENCE [LARGE SCALE GENOMIC DNA]</scope>
    <source>
        <strain evidence="1 2">IMI 384185</strain>
    </source>
</reference>
<proteinExistence type="predicted"/>
<dbReference type="Proteomes" id="UP001241169">
    <property type="component" value="Unassembled WGS sequence"/>
</dbReference>
<organism evidence="1 2">
    <name type="scientific">Colletotrichum paranaense</name>
    <dbReference type="NCBI Taxonomy" id="1914294"/>
    <lineage>
        <taxon>Eukaryota</taxon>
        <taxon>Fungi</taxon>
        <taxon>Dikarya</taxon>
        <taxon>Ascomycota</taxon>
        <taxon>Pezizomycotina</taxon>
        <taxon>Sordariomycetes</taxon>
        <taxon>Hypocreomycetidae</taxon>
        <taxon>Glomerellales</taxon>
        <taxon>Glomerellaceae</taxon>
        <taxon>Colletotrichum</taxon>
        <taxon>Colletotrichum acutatum species complex</taxon>
    </lineage>
</organism>
<gene>
    <name evidence="1" type="ORF">CPAR01_11530</name>
</gene>
<protein>
    <submittedName>
        <fullName evidence="1">Uncharacterized protein</fullName>
    </submittedName>
</protein>
<dbReference type="EMBL" id="MOPA01000009">
    <property type="protein sequence ID" value="KAK1531881.1"/>
    <property type="molecule type" value="Genomic_DNA"/>
</dbReference>
<name>A0ABQ9SD54_9PEZI</name>
<evidence type="ECO:0000313" key="1">
    <source>
        <dbReference type="EMBL" id="KAK1531881.1"/>
    </source>
</evidence>
<comment type="caution">
    <text evidence="1">The sequence shown here is derived from an EMBL/GenBank/DDBJ whole genome shotgun (WGS) entry which is preliminary data.</text>
</comment>
<accession>A0ABQ9SD54</accession>
<dbReference type="GeneID" id="85379688"/>
<dbReference type="RefSeq" id="XP_060346137.1">
    <property type="nucleotide sequence ID" value="XM_060495789.1"/>
</dbReference>
<keyword evidence="2" id="KW-1185">Reference proteome</keyword>
<evidence type="ECO:0000313" key="2">
    <source>
        <dbReference type="Proteomes" id="UP001241169"/>
    </source>
</evidence>